<dbReference type="AlphaFoldDB" id="A0A9Q1H6A5"/>
<dbReference type="InterPro" id="IPR039298">
    <property type="entry name" value="ACOT13"/>
</dbReference>
<dbReference type="PANTHER" id="PTHR21660">
    <property type="entry name" value="THIOESTERASE SUPERFAMILY MEMBER-RELATED"/>
    <property type="match status" value="1"/>
</dbReference>
<dbReference type="EMBL" id="JAIZAY010000011">
    <property type="protein sequence ID" value="KAJ8034006.1"/>
    <property type="molecule type" value="Genomic_DNA"/>
</dbReference>
<feature type="domain" description="Thioesterase" evidence="3">
    <location>
        <begin position="59"/>
        <end position="133"/>
    </location>
</feature>
<dbReference type="Proteomes" id="UP001152320">
    <property type="component" value="Chromosome 11"/>
</dbReference>
<dbReference type="NCBIfam" id="TIGR00369">
    <property type="entry name" value="unchar_dom_1"/>
    <property type="match status" value="1"/>
</dbReference>
<dbReference type="InterPro" id="IPR006683">
    <property type="entry name" value="Thioestr_dom"/>
</dbReference>
<dbReference type="Gene3D" id="3.10.129.10">
    <property type="entry name" value="Hotdog Thioesterase"/>
    <property type="match status" value="1"/>
</dbReference>
<reference evidence="4" key="1">
    <citation type="submission" date="2021-10" db="EMBL/GenBank/DDBJ databases">
        <title>Tropical sea cucumber genome reveals ecological adaptation and Cuvierian tubules defense mechanism.</title>
        <authorList>
            <person name="Chen T."/>
        </authorList>
    </citation>
    <scope>NUCLEOTIDE SEQUENCE</scope>
    <source>
        <strain evidence="4">Nanhai2018</strain>
        <tissue evidence="4">Muscle</tissue>
    </source>
</reference>
<organism evidence="4 5">
    <name type="scientific">Holothuria leucospilota</name>
    <name type="common">Black long sea cucumber</name>
    <name type="synonym">Mertensiothuria leucospilota</name>
    <dbReference type="NCBI Taxonomy" id="206669"/>
    <lineage>
        <taxon>Eukaryota</taxon>
        <taxon>Metazoa</taxon>
        <taxon>Echinodermata</taxon>
        <taxon>Eleutherozoa</taxon>
        <taxon>Echinozoa</taxon>
        <taxon>Holothuroidea</taxon>
        <taxon>Aspidochirotacea</taxon>
        <taxon>Aspidochirotida</taxon>
        <taxon>Holothuriidae</taxon>
        <taxon>Holothuria</taxon>
    </lineage>
</organism>
<comment type="similarity">
    <text evidence="1">Belongs to the thioesterase PaaI family.</text>
</comment>
<accession>A0A9Q1H6A5</accession>
<dbReference type="GO" id="GO:0047617">
    <property type="term" value="F:fatty acyl-CoA hydrolase activity"/>
    <property type="evidence" value="ECO:0007669"/>
    <property type="project" value="InterPro"/>
</dbReference>
<dbReference type="InterPro" id="IPR003736">
    <property type="entry name" value="PAAI_dom"/>
</dbReference>
<dbReference type="CDD" id="cd03443">
    <property type="entry name" value="PaaI_thioesterase"/>
    <property type="match status" value="1"/>
</dbReference>
<gene>
    <name evidence="4" type="ORF">HOLleu_24412</name>
</gene>
<proteinExistence type="inferred from homology"/>
<evidence type="ECO:0000259" key="3">
    <source>
        <dbReference type="Pfam" id="PF03061"/>
    </source>
</evidence>
<comment type="caution">
    <text evidence="4">The sequence shown here is derived from an EMBL/GenBank/DDBJ whole genome shotgun (WGS) entry which is preliminary data.</text>
</comment>
<name>A0A9Q1H6A5_HOLLE</name>
<keyword evidence="2" id="KW-0378">Hydrolase</keyword>
<evidence type="ECO:0000313" key="4">
    <source>
        <dbReference type="EMBL" id="KAJ8034006.1"/>
    </source>
</evidence>
<evidence type="ECO:0000256" key="1">
    <source>
        <dbReference type="ARBA" id="ARBA00008324"/>
    </source>
</evidence>
<keyword evidence="5" id="KW-1185">Reference proteome</keyword>
<dbReference type="PANTHER" id="PTHR21660:SF1">
    <property type="entry name" value="ACYL-COENZYME A THIOESTERASE 13"/>
    <property type="match status" value="1"/>
</dbReference>
<sequence length="146" mass="15866">MDLRMPSRGSSLYLTDDDVLRKIRTTEASTDDEVNVVGALPGKVKLGMEVKEEHTNQVGTLHSGLISTLVDSATSLALMTTEKCDSWIYFLSFPHSFIKAAQIGDKITIEAEVLKQGRTLAFTGAKLFNQNGAILATGHHVKHIGP</sequence>
<dbReference type="InterPro" id="IPR029069">
    <property type="entry name" value="HotDog_dom_sf"/>
</dbReference>
<evidence type="ECO:0000256" key="2">
    <source>
        <dbReference type="ARBA" id="ARBA00022801"/>
    </source>
</evidence>
<dbReference type="OrthoDB" id="46529at2759"/>
<evidence type="ECO:0000313" key="5">
    <source>
        <dbReference type="Proteomes" id="UP001152320"/>
    </source>
</evidence>
<dbReference type="Pfam" id="PF03061">
    <property type="entry name" value="4HBT"/>
    <property type="match status" value="1"/>
</dbReference>
<dbReference type="SUPFAM" id="SSF54637">
    <property type="entry name" value="Thioesterase/thiol ester dehydrase-isomerase"/>
    <property type="match status" value="1"/>
</dbReference>
<protein>
    <submittedName>
        <fullName evidence="4">Acyl-coenzyme A thioesterase 13</fullName>
    </submittedName>
</protein>